<evidence type="ECO:0000256" key="1">
    <source>
        <dbReference type="ARBA" id="ARBA00023015"/>
    </source>
</evidence>
<evidence type="ECO:0000256" key="3">
    <source>
        <dbReference type="ARBA" id="ARBA00023163"/>
    </source>
</evidence>
<dbReference type="SMART" id="SM00866">
    <property type="entry name" value="UTRA"/>
    <property type="match status" value="1"/>
</dbReference>
<keyword evidence="3" id="KW-0804">Transcription</keyword>
<gene>
    <name evidence="5" type="ORF">AVDCRST_MAG58-1310</name>
</gene>
<dbReference type="PANTHER" id="PTHR44846:SF1">
    <property type="entry name" value="MANNOSYL-D-GLYCERATE TRANSPORT_METABOLISM SYSTEM REPRESSOR MNGR-RELATED"/>
    <property type="match status" value="1"/>
</dbReference>
<protein>
    <recommendedName>
        <fullName evidence="4">HTH gntR-type domain-containing protein</fullName>
    </recommendedName>
</protein>
<feature type="domain" description="HTH gntR-type" evidence="4">
    <location>
        <begin position="37"/>
        <end position="105"/>
    </location>
</feature>
<dbReference type="SUPFAM" id="SSF64288">
    <property type="entry name" value="Chorismate lyase-like"/>
    <property type="match status" value="1"/>
</dbReference>
<dbReference type="AlphaFoldDB" id="A0A6J4QWK3"/>
<dbReference type="PANTHER" id="PTHR44846">
    <property type="entry name" value="MANNOSYL-D-GLYCERATE TRANSPORT/METABOLISM SYSTEM REPRESSOR MNGR-RELATED"/>
    <property type="match status" value="1"/>
</dbReference>
<dbReference type="PRINTS" id="PR00035">
    <property type="entry name" value="HTHGNTR"/>
</dbReference>
<keyword evidence="2" id="KW-0238">DNA-binding</keyword>
<dbReference type="EMBL" id="CADCVF010000030">
    <property type="protein sequence ID" value="CAA9454428.1"/>
    <property type="molecule type" value="Genomic_DNA"/>
</dbReference>
<dbReference type="Gene3D" id="3.40.1410.10">
    <property type="entry name" value="Chorismate lyase-like"/>
    <property type="match status" value="1"/>
</dbReference>
<dbReference type="InterPro" id="IPR036390">
    <property type="entry name" value="WH_DNA-bd_sf"/>
</dbReference>
<dbReference type="PROSITE" id="PS50949">
    <property type="entry name" value="HTH_GNTR"/>
    <property type="match status" value="1"/>
</dbReference>
<evidence type="ECO:0000313" key="5">
    <source>
        <dbReference type="EMBL" id="CAA9454428.1"/>
    </source>
</evidence>
<keyword evidence="1" id="KW-0805">Transcription regulation</keyword>
<name>A0A6J4QWK3_9ACTN</name>
<evidence type="ECO:0000259" key="4">
    <source>
        <dbReference type="PROSITE" id="PS50949"/>
    </source>
</evidence>
<dbReference type="Pfam" id="PF00392">
    <property type="entry name" value="GntR"/>
    <property type="match status" value="1"/>
</dbReference>
<dbReference type="GO" id="GO:0003700">
    <property type="term" value="F:DNA-binding transcription factor activity"/>
    <property type="evidence" value="ECO:0007669"/>
    <property type="project" value="InterPro"/>
</dbReference>
<proteinExistence type="predicted"/>
<evidence type="ECO:0000256" key="2">
    <source>
        <dbReference type="ARBA" id="ARBA00023125"/>
    </source>
</evidence>
<dbReference type="SUPFAM" id="SSF46785">
    <property type="entry name" value="Winged helix' DNA-binding domain"/>
    <property type="match status" value="1"/>
</dbReference>
<sequence length="275" mass="30633">MIIGLGAPGTYPPWVLTQQYFDTTNVVMKPLSRSSMGTLYHQLLGVLRGRIESGEIGVGDRLPSEADLVSDFGVSRTTARRALDELRRQGLVRREPGRGTFLASPRLRSNLAYLHSFSEEIERWGYAPGARLVLREERVAGEEVAARLEIGVGERVLFVRRLRLADERPIFVCDSHLPVGRFPALEDADYGAVSLSGLFEERTGRKVEHSRQWIGAATATPDVAALLEIPTGVPVLQVRRITLVTGDAPIECVEAHFHPERYQHYNELSVRPVEV</sequence>
<dbReference type="SMART" id="SM00345">
    <property type="entry name" value="HTH_GNTR"/>
    <property type="match status" value="1"/>
</dbReference>
<dbReference type="InterPro" id="IPR011663">
    <property type="entry name" value="UTRA"/>
</dbReference>
<dbReference type="CDD" id="cd07377">
    <property type="entry name" value="WHTH_GntR"/>
    <property type="match status" value="1"/>
</dbReference>
<dbReference type="Pfam" id="PF07702">
    <property type="entry name" value="UTRA"/>
    <property type="match status" value="1"/>
</dbReference>
<dbReference type="GO" id="GO:0045892">
    <property type="term" value="P:negative regulation of DNA-templated transcription"/>
    <property type="evidence" value="ECO:0007669"/>
    <property type="project" value="TreeGrafter"/>
</dbReference>
<dbReference type="GO" id="GO:0003677">
    <property type="term" value="F:DNA binding"/>
    <property type="evidence" value="ECO:0007669"/>
    <property type="project" value="UniProtKB-KW"/>
</dbReference>
<organism evidence="5">
    <name type="scientific">uncultured Rubrobacteraceae bacterium</name>
    <dbReference type="NCBI Taxonomy" id="349277"/>
    <lineage>
        <taxon>Bacteria</taxon>
        <taxon>Bacillati</taxon>
        <taxon>Actinomycetota</taxon>
        <taxon>Rubrobacteria</taxon>
        <taxon>Rubrobacterales</taxon>
        <taxon>Rubrobacteraceae</taxon>
        <taxon>environmental samples</taxon>
    </lineage>
</organism>
<accession>A0A6J4QWK3</accession>
<dbReference type="InterPro" id="IPR028978">
    <property type="entry name" value="Chorismate_lyase_/UTRA_dom_sf"/>
</dbReference>
<reference evidence="5" key="1">
    <citation type="submission" date="2020-02" db="EMBL/GenBank/DDBJ databases">
        <authorList>
            <person name="Meier V. D."/>
        </authorList>
    </citation>
    <scope>NUCLEOTIDE SEQUENCE</scope>
    <source>
        <strain evidence="5">AVDCRST_MAG58</strain>
    </source>
</reference>
<dbReference type="InterPro" id="IPR050679">
    <property type="entry name" value="Bact_HTH_transcr_reg"/>
</dbReference>
<dbReference type="InterPro" id="IPR000524">
    <property type="entry name" value="Tscrpt_reg_HTH_GntR"/>
</dbReference>
<dbReference type="InterPro" id="IPR036388">
    <property type="entry name" value="WH-like_DNA-bd_sf"/>
</dbReference>
<dbReference type="Gene3D" id="1.10.10.10">
    <property type="entry name" value="Winged helix-like DNA-binding domain superfamily/Winged helix DNA-binding domain"/>
    <property type="match status" value="1"/>
</dbReference>